<name>A0A418VQB2_9PROT</name>
<organism evidence="2 3">
    <name type="scientific">Azospirillum cavernae</name>
    <dbReference type="NCBI Taxonomy" id="2320860"/>
    <lineage>
        <taxon>Bacteria</taxon>
        <taxon>Pseudomonadati</taxon>
        <taxon>Pseudomonadota</taxon>
        <taxon>Alphaproteobacteria</taxon>
        <taxon>Rhodospirillales</taxon>
        <taxon>Azospirillaceae</taxon>
        <taxon>Azospirillum</taxon>
    </lineage>
</organism>
<dbReference type="InterPro" id="IPR012903">
    <property type="entry name" value="Nif11"/>
</dbReference>
<dbReference type="Proteomes" id="UP000283458">
    <property type="component" value="Unassembled WGS sequence"/>
</dbReference>
<proteinExistence type="predicted"/>
<evidence type="ECO:0000313" key="2">
    <source>
        <dbReference type="EMBL" id="RJF78452.1"/>
    </source>
</evidence>
<dbReference type="InterPro" id="IPR022516">
    <property type="entry name" value="CHP03798_Ocin"/>
</dbReference>
<evidence type="ECO:0000313" key="3">
    <source>
        <dbReference type="Proteomes" id="UP000283458"/>
    </source>
</evidence>
<sequence length="80" mass="8636">MSQTEFQRFVTAMQATPALAETYNTAATPADLAGRLRADGYDVTEADITDQAADGAELSDEDLDGVAGGARWRPLFRIRD</sequence>
<reference evidence="2 3" key="1">
    <citation type="submission" date="2018-09" db="EMBL/GenBank/DDBJ databases">
        <authorList>
            <person name="Zhu H."/>
        </authorList>
    </citation>
    <scope>NUCLEOTIDE SEQUENCE [LARGE SCALE GENOMIC DNA]</scope>
    <source>
        <strain evidence="2 3">K2W22B-5</strain>
    </source>
</reference>
<protein>
    <submittedName>
        <fullName evidence="2">Nif11-like leader peptide family natural product</fullName>
    </submittedName>
</protein>
<dbReference type="EMBL" id="QYUL01000004">
    <property type="protein sequence ID" value="RJF78452.1"/>
    <property type="molecule type" value="Genomic_DNA"/>
</dbReference>
<keyword evidence="3" id="KW-1185">Reference proteome</keyword>
<dbReference type="OrthoDB" id="7309809at2"/>
<evidence type="ECO:0000259" key="1">
    <source>
        <dbReference type="Pfam" id="PF07862"/>
    </source>
</evidence>
<accession>A0A418VQB2</accession>
<comment type="caution">
    <text evidence="2">The sequence shown here is derived from an EMBL/GenBank/DDBJ whole genome shotgun (WGS) entry which is preliminary data.</text>
</comment>
<dbReference type="Pfam" id="PF07862">
    <property type="entry name" value="Nif11"/>
    <property type="match status" value="1"/>
</dbReference>
<dbReference type="NCBIfam" id="TIGR03798">
    <property type="entry name" value="leader_Nif11"/>
    <property type="match status" value="1"/>
</dbReference>
<gene>
    <name evidence="2" type="ORF">D3877_25545</name>
</gene>
<feature type="domain" description="Nif11" evidence="1">
    <location>
        <begin position="1"/>
        <end position="47"/>
    </location>
</feature>
<dbReference type="RefSeq" id="WP_119833587.1">
    <property type="nucleotide sequence ID" value="NZ_QYUL01000004.1"/>
</dbReference>
<dbReference type="AlphaFoldDB" id="A0A418VQB2"/>